<dbReference type="SUPFAM" id="SSF81330">
    <property type="entry name" value="Gated mechanosensitive channel"/>
    <property type="match status" value="1"/>
</dbReference>
<evidence type="ECO:0000256" key="8">
    <source>
        <dbReference type="ARBA" id="ARBA00023136"/>
    </source>
</evidence>
<dbReference type="Proteomes" id="UP001597438">
    <property type="component" value="Unassembled WGS sequence"/>
</dbReference>
<dbReference type="Gene3D" id="1.10.1200.120">
    <property type="entry name" value="Large-conductance mechanosensitive channel, MscL, domain 1"/>
    <property type="match status" value="1"/>
</dbReference>
<comment type="function">
    <text evidence="10">Channel that opens in response to stretch forces in the membrane lipid bilayer. May participate in the regulation of osmotic pressure changes within the cell.</text>
</comment>
<keyword evidence="3 10" id="KW-0813">Transport</keyword>
<dbReference type="PANTHER" id="PTHR30266:SF2">
    <property type="entry name" value="LARGE-CONDUCTANCE MECHANOSENSITIVE CHANNEL"/>
    <property type="match status" value="1"/>
</dbReference>
<dbReference type="HAMAP" id="MF_00115">
    <property type="entry name" value="MscL"/>
    <property type="match status" value="1"/>
</dbReference>
<name>A0ABW5X7W8_9FLAO</name>
<dbReference type="InterPro" id="IPR037673">
    <property type="entry name" value="MSC/AndL"/>
</dbReference>
<accession>A0ABW5X7W8</accession>
<evidence type="ECO:0000256" key="4">
    <source>
        <dbReference type="ARBA" id="ARBA00022475"/>
    </source>
</evidence>
<sequence>MGIFKEFKEFAVKGNMVDMAVGIIIGTAFNNVVNVLVKQIIMPPLGMMTNGINFSDKEVVLKEAIGVEGSENYVEKVSIGYGLLIETFIDFIIIGFVVFIIVKLMNRFRNKAQDPKNKEVVTPKDIELLANLNDLMEEQNRILKERNL</sequence>
<evidence type="ECO:0000256" key="5">
    <source>
        <dbReference type="ARBA" id="ARBA00022692"/>
    </source>
</evidence>
<keyword evidence="8 10" id="KW-0472">Membrane</keyword>
<evidence type="ECO:0000256" key="1">
    <source>
        <dbReference type="ARBA" id="ARBA00004651"/>
    </source>
</evidence>
<organism evidence="11 12">
    <name type="scientific">Christiangramia antarctica</name>
    <dbReference type="NCBI Taxonomy" id="2058158"/>
    <lineage>
        <taxon>Bacteria</taxon>
        <taxon>Pseudomonadati</taxon>
        <taxon>Bacteroidota</taxon>
        <taxon>Flavobacteriia</taxon>
        <taxon>Flavobacteriales</taxon>
        <taxon>Flavobacteriaceae</taxon>
        <taxon>Christiangramia</taxon>
    </lineage>
</organism>
<dbReference type="PRINTS" id="PR01264">
    <property type="entry name" value="MECHCHANNEL"/>
</dbReference>
<keyword evidence="6 10" id="KW-1133">Transmembrane helix</keyword>
<evidence type="ECO:0000256" key="2">
    <source>
        <dbReference type="ARBA" id="ARBA00007254"/>
    </source>
</evidence>
<evidence type="ECO:0000256" key="7">
    <source>
        <dbReference type="ARBA" id="ARBA00023065"/>
    </source>
</evidence>
<protein>
    <recommendedName>
        <fullName evidence="10">Large-conductance mechanosensitive channel</fullName>
    </recommendedName>
</protein>
<feature type="transmembrane region" description="Helical" evidence="10">
    <location>
        <begin position="20"/>
        <end position="41"/>
    </location>
</feature>
<proteinExistence type="inferred from homology"/>
<dbReference type="NCBIfam" id="NF001843">
    <property type="entry name" value="PRK00567.1-4"/>
    <property type="match status" value="1"/>
</dbReference>
<gene>
    <name evidence="10 11" type="primary">mscL</name>
    <name evidence="11" type="ORF">ACFSYS_17935</name>
</gene>
<feature type="transmembrane region" description="Helical" evidence="10">
    <location>
        <begin position="79"/>
        <end position="102"/>
    </location>
</feature>
<keyword evidence="4 10" id="KW-1003">Cell membrane</keyword>
<keyword evidence="5 10" id="KW-0812">Transmembrane</keyword>
<evidence type="ECO:0000313" key="12">
    <source>
        <dbReference type="Proteomes" id="UP001597438"/>
    </source>
</evidence>
<comment type="subunit">
    <text evidence="10">Homopentamer.</text>
</comment>
<dbReference type="RefSeq" id="WP_251742352.1">
    <property type="nucleotide sequence ID" value="NZ_JBHUOJ010000038.1"/>
</dbReference>
<evidence type="ECO:0000256" key="6">
    <source>
        <dbReference type="ARBA" id="ARBA00022989"/>
    </source>
</evidence>
<dbReference type="InterPro" id="IPR019823">
    <property type="entry name" value="Mechanosensitive_channel_CS"/>
</dbReference>
<dbReference type="InterPro" id="IPR001185">
    <property type="entry name" value="MS_channel"/>
</dbReference>
<evidence type="ECO:0000256" key="10">
    <source>
        <dbReference type="HAMAP-Rule" id="MF_00115"/>
    </source>
</evidence>
<comment type="caution">
    <text evidence="11">The sequence shown here is derived from an EMBL/GenBank/DDBJ whole genome shotgun (WGS) entry which is preliminary data.</text>
</comment>
<dbReference type="Pfam" id="PF01741">
    <property type="entry name" value="MscL"/>
    <property type="match status" value="1"/>
</dbReference>
<keyword evidence="12" id="KW-1185">Reference proteome</keyword>
<keyword evidence="7 10" id="KW-0406">Ion transport</keyword>
<comment type="subcellular location">
    <subcellularLocation>
        <location evidence="1 10">Cell membrane</location>
        <topology evidence="1 10">Multi-pass membrane protein</topology>
    </subcellularLocation>
</comment>
<dbReference type="NCBIfam" id="TIGR00220">
    <property type="entry name" value="mscL"/>
    <property type="match status" value="1"/>
</dbReference>
<comment type="similarity">
    <text evidence="2 10">Belongs to the MscL family.</text>
</comment>
<dbReference type="PROSITE" id="PS01327">
    <property type="entry name" value="MSCL"/>
    <property type="match status" value="1"/>
</dbReference>
<evidence type="ECO:0000313" key="11">
    <source>
        <dbReference type="EMBL" id="MFD2835176.1"/>
    </source>
</evidence>
<dbReference type="InterPro" id="IPR036019">
    <property type="entry name" value="MscL_channel"/>
</dbReference>
<keyword evidence="9 10" id="KW-0407">Ion channel</keyword>
<dbReference type="EMBL" id="JBHUOJ010000038">
    <property type="protein sequence ID" value="MFD2835176.1"/>
    <property type="molecule type" value="Genomic_DNA"/>
</dbReference>
<dbReference type="PANTHER" id="PTHR30266">
    <property type="entry name" value="MECHANOSENSITIVE CHANNEL MSCL"/>
    <property type="match status" value="1"/>
</dbReference>
<reference evidence="12" key="1">
    <citation type="journal article" date="2019" name="Int. J. Syst. Evol. Microbiol.">
        <title>The Global Catalogue of Microorganisms (GCM) 10K type strain sequencing project: providing services to taxonomists for standard genome sequencing and annotation.</title>
        <authorList>
            <consortium name="The Broad Institute Genomics Platform"/>
            <consortium name="The Broad Institute Genome Sequencing Center for Infectious Disease"/>
            <person name="Wu L."/>
            <person name="Ma J."/>
        </authorList>
    </citation>
    <scope>NUCLEOTIDE SEQUENCE [LARGE SCALE GENOMIC DNA]</scope>
    <source>
        <strain evidence="12">KCTC 52925</strain>
    </source>
</reference>
<evidence type="ECO:0000256" key="3">
    <source>
        <dbReference type="ARBA" id="ARBA00022448"/>
    </source>
</evidence>
<evidence type="ECO:0000256" key="9">
    <source>
        <dbReference type="ARBA" id="ARBA00023303"/>
    </source>
</evidence>